<organism evidence="6 7">
    <name type="scientific">Anaerotruncus colihominis</name>
    <dbReference type="NCBI Taxonomy" id="169435"/>
    <lineage>
        <taxon>Bacteria</taxon>
        <taxon>Bacillati</taxon>
        <taxon>Bacillota</taxon>
        <taxon>Clostridia</taxon>
        <taxon>Eubacteriales</taxon>
        <taxon>Oscillospiraceae</taxon>
        <taxon>Anaerotruncus</taxon>
    </lineage>
</organism>
<dbReference type="InterPro" id="IPR001789">
    <property type="entry name" value="Sig_transdc_resp-reg_receiver"/>
</dbReference>
<keyword evidence="3" id="KW-0597">Phosphoprotein</keyword>
<evidence type="ECO:0000256" key="2">
    <source>
        <dbReference type="ARBA" id="ARBA00024867"/>
    </source>
</evidence>
<dbReference type="SMART" id="SM00850">
    <property type="entry name" value="LytTR"/>
    <property type="match status" value="1"/>
</dbReference>
<evidence type="ECO:0000313" key="7">
    <source>
        <dbReference type="Proteomes" id="UP000446348"/>
    </source>
</evidence>
<comment type="function">
    <text evidence="2">May play the central regulatory role in sporulation. It may be an element of the effector pathway responsible for the activation of sporulation genes in response to nutritional stress. Spo0A may act in concert with spo0H (a sigma factor) to control the expression of some genes that are critical to the sporulation process.</text>
</comment>
<evidence type="ECO:0000259" key="5">
    <source>
        <dbReference type="PROSITE" id="PS50930"/>
    </source>
</evidence>
<dbReference type="InterPro" id="IPR046947">
    <property type="entry name" value="LytR-like"/>
</dbReference>
<dbReference type="Gene3D" id="3.40.50.2300">
    <property type="match status" value="1"/>
</dbReference>
<dbReference type="InterPro" id="IPR011006">
    <property type="entry name" value="CheY-like_superfamily"/>
</dbReference>
<dbReference type="PANTHER" id="PTHR37299">
    <property type="entry name" value="TRANSCRIPTIONAL REGULATOR-RELATED"/>
    <property type="match status" value="1"/>
</dbReference>
<gene>
    <name evidence="6" type="ORF">D3Z39_01195</name>
</gene>
<dbReference type="Pfam" id="PF04397">
    <property type="entry name" value="LytTR"/>
    <property type="match status" value="1"/>
</dbReference>
<reference evidence="6 7" key="1">
    <citation type="submission" date="2018-08" db="EMBL/GenBank/DDBJ databases">
        <title>Murine metabolic-syndrome-specific gut microbial biobank.</title>
        <authorList>
            <person name="Liu C."/>
        </authorList>
    </citation>
    <scope>NUCLEOTIDE SEQUENCE [LARGE SCALE GENOMIC DNA]</scope>
    <source>
        <strain evidence="6 7">X69</strain>
    </source>
</reference>
<dbReference type="AlphaFoldDB" id="A0A845RCT0"/>
<evidence type="ECO:0000256" key="1">
    <source>
        <dbReference type="ARBA" id="ARBA00018672"/>
    </source>
</evidence>
<dbReference type="SUPFAM" id="SSF52172">
    <property type="entry name" value="CheY-like"/>
    <property type="match status" value="1"/>
</dbReference>
<dbReference type="SMART" id="SM00448">
    <property type="entry name" value="REC"/>
    <property type="match status" value="1"/>
</dbReference>
<dbReference type="PROSITE" id="PS50930">
    <property type="entry name" value="HTH_LYTTR"/>
    <property type="match status" value="1"/>
</dbReference>
<name>A0A845RCT0_9FIRM</name>
<dbReference type="PROSITE" id="PS50110">
    <property type="entry name" value="RESPONSE_REGULATORY"/>
    <property type="match status" value="1"/>
</dbReference>
<keyword evidence="6" id="KW-0238">DNA-binding</keyword>
<evidence type="ECO:0000256" key="3">
    <source>
        <dbReference type="PROSITE-ProRule" id="PRU00169"/>
    </source>
</evidence>
<comment type="caution">
    <text evidence="6">The sequence shown here is derived from an EMBL/GenBank/DDBJ whole genome shotgun (WGS) entry which is preliminary data.</text>
</comment>
<evidence type="ECO:0000313" key="6">
    <source>
        <dbReference type="EMBL" id="NBI77503.1"/>
    </source>
</evidence>
<dbReference type="GO" id="GO:0003677">
    <property type="term" value="F:DNA binding"/>
    <property type="evidence" value="ECO:0007669"/>
    <property type="project" value="UniProtKB-KW"/>
</dbReference>
<feature type="domain" description="HTH LytTR-type" evidence="5">
    <location>
        <begin position="136"/>
        <end position="235"/>
    </location>
</feature>
<dbReference type="Proteomes" id="UP000446348">
    <property type="component" value="Unassembled WGS sequence"/>
</dbReference>
<dbReference type="GO" id="GO:0000156">
    <property type="term" value="F:phosphorelay response regulator activity"/>
    <property type="evidence" value="ECO:0007669"/>
    <property type="project" value="InterPro"/>
</dbReference>
<dbReference type="EMBL" id="QXWZ01000002">
    <property type="protein sequence ID" value="NBI77503.1"/>
    <property type="molecule type" value="Genomic_DNA"/>
</dbReference>
<feature type="modified residue" description="4-aspartylphosphate" evidence="3">
    <location>
        <position position="64"/>
    </location>
</feature>
<evidence type="ECO:0000259" key="4">
    <source>
        <dbReference type="PROSITE" id="PS50110"/>
    </source>
</evidence>
<dbReference type="Gene3D" id="2.40.50.1020">
    <property type="entry name" value="LytTr DNA-binding domain"/>
    <property type="match status" value="1"/>
</dbReference>
<dbReference type="InterPro" id="IPR007492">
    <property type="entry name" value="LytTR_DNA-bd_dom"/>
</dbReference>
<protein>
    <recommendedName>
        <fullName evidence="1">Stage 0 sporulation protein A homolog</fullName>
    </recommendedName>
</protein>
<proteinExistence type="predicted"/>
<dbReference type="PANTHER" id="PTHR37299:SF1">
    <property type="entry name" value="STAGE 0 SPORULATION PROTEIN A HOMOLOG"/>
    <property type="match status" value="1"/>
</dbReference>
<feature type="domain" description="Response regulatory" evidence="4">
    <location>
        <begin position="9"/>
        <end position="127"/>
    </location>
</feature>
<accession>A0A845RCT0</accession>
<sequence length="242" mass="28207">MAVGGNTMKIAICDDDLVLNRKLHQFIFETYHDIDLRIDEYRSGEEFLQKISTSKLTYDLLLLDIEMDKVNGITVAKELKQLSPKTFVVFITSHDEFATVGYEVSAFRYLIKPINKNKLIEAIEAAKEELLSIKSISFQNKDGEYIIPLNDILYFEAQNQEVLVSTAEQQLLHRGNLNDYEQRLSQEGFYRVHRSYLVNLRFVKSYSKIEIILNGGQTIPLSRLRFKEFTAFFREFVKRTAR</sequence>
<dbReference type="Pfam" id="PF00072">
    <property type="entry name" value="Response_reg"/>
    <property type="match status" value="1"/>
</dbReference>